<organism evidence="3 4">
    <name type="scientific">Bonamia ostreae</name>
    <dbReference type="NCBI Taxonomy" id="126728"/>
    <lineage>
        <taxon>Eukaryota</taxon>
        <taxon>Sar</taxon>
        <taxon>Rhizaria</taxon>
        <taxon>Endomyxa</taxon>
        <taxon>Ascetosporea</taxon>
        <taxon>Haplosporida</taxon>
        <taxon>Bonamia</taxon>
    </lineage>
</organism>
<dbReference type="Gene3D" id="1.10.8.10">
    <property type="entry name" value="DNA helicase RuvA subunit, C-terminal domain"/>
    <property type="match status" value="1"/>
</dbReference>
<reference evidence="3 4" key="1">
    <citation type="journal article" date="2024" name="BMC Biol.">
        <title>Comparative genomics of Ascetosporea gives new insight into the evolutionary basis for animal parasitism in Rhizaria.</title>
        <authorList>
            <person name="Hiltunen Thoren M."/>
            <person name="Onut-Brannstrom I."/>
            <person name="Alfjorden A."/>
            <person name="Peckova H."/>
            <person name="Swords F."/>
            <person name="Hooper C."/>
            <person name="Holzer A.S."/>
            <person name="Bass D."/>
            <person name="Burki F."/>
        </authorList>
    </citation>
    <scope>NUCLEOTIDE SEQUENCE [LARGE SCALE GENOMIC DNA]</scope>
    <source>
        <strain evidence="3">20-A016</strain>
    </source>
</reference>
<sequence length="166" mass="18500">MAAEDAMSNMMNQFTVNPKMVAYQNKMARKFKKSLLKKNIRKLSDIKRVVIEKGHGILIVIDHPEVYHVNDTDSVVVFGDAVIDDVTMEAQKKAAKMLQEYAEKKSAEEKENSATNAEEEQVDETGLDAEDIEMVMDQGGVDRAGAVKALRENLNDVVQAIISLTE</sequence>
<proteinExistence type="predicted"/>
<accession>A0ABV2AI05</accession>
<dbReference type="CDD" id="cd22054">
    <property type="entry name" value="NAC_NACA"/>
    <property type="match status" value="1"/>
</dbReference>
<dbReference type="Pfam" id="PF19026">
    <property type="entry name" value="UBA_HYPK"/>
    <property type="match status" value="1"/>
</dbReference>
<dbReference type="Gene3D" id="2.20.70.30">
    <property type="entry name" value="Nascent polypeptide-associated complex domain"/>
    <property type="match status" value="1"/>
</dbReference>
<evidence type="ECO:0000256" key="1">
    <source>
        <dbReference type="SAM" id="MobiDB-lite"/>
    </source>
</evidence>
<dbReference type="InterPro" id="IPR044034">
    <property type="entry name" value="NAC-like_UBA"/>
</dbReference>
<dbReference type="Pfam" id="PF01849">
    <property type="entry name" value="NAC"/>
    <property type="match status" value="1"/>
</dbReference>
<dbReference type="InterPro" id="IPR002715">
    <property type="entry name" value="Nas_poly-pep-assoc_cplx_dom"/>
</dbReference>
<evidence type="ECO:0000313" key="4">
    <source>
        <dbReference type="Proteomes" id="UP001439008"/>
    </source>
</evidence>
<feature type="compositionally biased region" description="Acidic residues" evidence="1">
    <location>
        <begin position="117"/>
        <end position="129"/>
    </location>
</feature>
<dbReference type="SMART" id="SM01407">
    <property type="entry name" value="NAC"/>
    <property type="match status" value="1"/>
</dbReference>
<gene>
    <name evidence="3" type="ORF">MHBO_000984</name>
</gene>
<dbReference type="InterPro" id="IPR016641">
    <property type="entry name" value="EGD2/NACA0like"/>
</dbReference>
<dbReference type="InterPro" id="IPR038187">
    <property type="entry name" value="NAC_A/B_dom_sf"/>
</dbReference>
<feature type="domain" description="NAC-A/B" evidence="2">
    <location>
        <begin position="25"/>
        <end position="90"/>
    </location>
</feature>
<name>A0ABV2AI05_9EUKA</name>
<protein>
    <recommendedName>
        <fullName evidence="2">NAC-A/B domain-containing protein</fullName>
    </recommendedName>
</protein>
<dbReference type="Proteomes" id="UP001439008">
    <property type="component" value="Unassembled WGS sequence"/>
</dbReference>
<dbReference type="PANTHER" id="PTHR21713">
    <property type="entry name" value="NASCENT POLYPEPTIDE ASSOCIATED COMPLEX ALPHA SUBUNIT-RELATED"/>
    <property type="match status" value="1"/>
</dbReference>
<evidence type="ECO:0000313" key="3">
    <source>
        <dbReference type="EMBL" id="MES1919119.1"/>
    </source>
</evidence>
<feature type="region of interest" description="Disordered" evidence="1">
    <location>
        <begin position="104"/>
        <end position="129"/>
    </location>
</feature>
<comment type="caution">
    <text evidence="3">The sequence shown here is derived from an EMBL/GenBank/DDBJ whole genome shotgun (WGS) entry which is preliminary data.</text>
</comment>
<dbReference type="PROSITE" id="PS51151">
    <property type="entry name" value="NAC_AB"/>
    <property type="match status" value="1"/>
</dbReference>
<dbReference type="EMBL" id="JBDODL010000204">
    <property type="protein sequence ID" value="MES1919119.1"/>
    <property type="molecule type" value="Genomic_DNA"/>
</dbReference>
<evidence type="ECO:0000259" key="2">
    <source>
        <dbReference type="PROSITE" id="PS51151"/>
    </source>
</evidence>
<keyword evidence="4" id="KW-1185">Reference proteome</keyword>